<keyword evidence="3" id="KW-1185">Reference proteome</keyword>
<sequence>MTIEMAFGILMSVAAAAIGLSIKRLFAQIDEQQKTINQMQVQYKTRVDAQQDNQQLLKSLERIENKIEKMSEKLDRKADKP</sequence>
<evidence type="ECO:0000256" key="1">
    <source>
        <dbReference type="SAM" id="Coils"/>
    </source>
</evidence>
<protein>
    <submittedName>
        <fullName evidence="2">Uncharacterized protein</fullName>
    </submittedName>
</protein>
<organism evidence="2 3">
    <name type="scientific">Vitreoscilla stercoraria</name>
    <dbReference type="NCBI Taxonomy" id="61"/>
    <lineage>
        <taxon>Bacteria</taxon>
        <taxon>Pseudomonadati</taxon>
        <taxon>Pseudomonadota</taxon>
        <taxon>Betaproteobacteria</taxon>
        <taxon>Neisseriales</taxon>
        <taxon>Neisseriaceae</taxon>
        <taxon>Vitreoscilla</taxon>
    </lineage>
</organism>
<keyword evidence="1" id="KW-0175">Coiled coil</keyword>
<gene>
    <name evidence="2" type="ORF">LVJ81_06105</name>
</gene>
<evidence type="ECO:0000313" key="3">
    <source>
        <dbReference type="Proteomes" id="UP000832034"/>
    </source>
</evidence>
<dbReference type="RefSeq" id="WP_019957801.1">
    <property type="nucleotide sequence ID" value="NZ_CP091512.1"/>
</dbReference>
<feature type="coiled-coil region" evidence="1">
    <location>
        <begin position="22"/>
        <end position="80"/>
    </location>
</feature>
<dbReference type="EMBL" id="CP091512">
    <property type="protein sequence ID" value="UOO93594.1"/>
    <property type="molecule type" value="Genomic_DNA"/>
</dbReference>
<dbReference type="Proteomes" id="UP000832034">
    <property type="component" value="Chromosome"/>
</dbReference>
<evidence type="ECO:0000313" key="2">
    <source>
        <dbReference type="EMBL" id="UOO93594.1"/>
    </source>
</evidence>
<accession>A0ABY4ECW5</accession>
<name>A0ABY4ECW5_VITST</name>
<reference evidence="2" key="2">
    <citation type="journal article" date="2022" name="Res Sq">
        <title>Evolution of multicellular longitudinally dividing oral cavity symbionts (Neisseriaceae).</title>
        <authorList>
            <person name="Nyongesa S."/>
            <person name="Weber P."/>
            <person name="Bernet E."/>
            <person name="Pullido F."/>
            <person name="Nieckarz M."/>
            <person name="Delaby M."/>
            <person name="Nieves C."/>
            <person name="Viehboeck T."/>
            <person name="Krause N."/>
            <person name="Rivera-Millot A."/>
            <person name="Nakamura A."/>
            <person name="Vischer N."/>
            <person name="VanNieuwenhze M."/>
            <person name="Brun Y."/>
            <person name="Cava F."/>
            <person name="Bulgheresi S."/>
            <person name="Veyrier F."/>
        </authorList>
    </citation>
    <scope>NUCLEOTIDE SEQUENCE</scope>
    <source>
        <strain evidence="2">SAG 1488-6</strain>
    </source>
</reference>
<proteinExistence type="predicted"/>
<reference evidence="2" key="1">
    <citation type="submission" date="2021-12" db="EMBL/GenBank/DDBJ databases">
        <authorList>
            <person name="Veyrier F.J."/>
        </authorList>
    </citation>
    <scope>NUCLEOTIDE SEQUENCE</scope>
    <source>
        <strain evidence="2">SAG 1488-6</strain>
    </source>
</reference>